<proteinExistence type="predicted"/>
<dbReference type="AlphaFoldDB" id="A0A2Z7AB50"/>
<protein>
    <submittedName>
        <fullName evidence="1">Uncharacterized protein</fullName>
    </submittedName>
</protein>
<gene>
    <name evidence="1" type="ORF">F511_03464</name>
</gene>
<sequence>MLAGNTTKEIWTDECFSKKFIAGLASRKKIRELKISAVVTSSKLIEDFSSRVTSSKLIEDFSSRDVIQAY</sequence>
<keyword evidence="2" id="KW-1185">Reference proteome</keyword>
<reference evidence="1 2" key="1">
    <citation type="journal article" date="2015" name="Proc. Natl. Acad. Sci. U.S.A.">
        <title>The resurrection genome of Boea hygrometrica: A blueprint for survival of dehydration.</title>
        <authorList>
            <person name="Xiao L."/>
            <person name="Yang G."/>
            <person name="Zhang L."/>
            <person name="Yang X."/>
            <person name="Zhao S."/>
            <person name="Ji Z."/>
            <person name="Zhou Q."/>
            <person name="Hu M."/>
            <person name="Wang Y."/>
            <person name="Chen M."/>
            <person name="Xu Y."/>
            <person name="Jin H."/>
            <person name="Xiao X."/>
            <person name="Hu G."/>
            <person name="Bao F."/>
            <person name="Hu Y."/>
            <person name="Wan P."/>
            <person name="Li L."/>
            <person name="Deng X."/>
            <person name="Kuang T."/>
            <person name="Xiang C."/>
            <person name="Zhu J.K."/>
            <person name="Oliver M.J."/>
            <person name="He Y."/>
        </authorList>
    </citation>
    <scope>NUCLEOTIDE SEQUENCE [LARGE SCALE GENOMIC DNA]</scope>
    <source>
        <strain evidence="2">cv. XS01</strain>
    </source>
</reference>
<evidence type="ECO:0000313" key="2">
    <source>
        <dbReference type="Proteomes" id="UP000250235"/>
    </source>
</evidence>
<accession>A0A2Z7AB50</accession>
<evidence type="ECO:0000313" key="1">
    <source>
        <dbReference type="EMBL" id="KZV18948.1"/>
    </source>
</evidence>
<name>A0A2Z7AB50_9LAMI</name>
<dbReference type="Proteomes" id="UP000250235">
    <property type="component" value="Unassembled WGS sequence"/>
</dbReference>
<organism evidence="1 2">
    <name type="scientific">Dorcoceras hygrometricum</name>
    <dbReference type="NCBI Taxonomy" id="472368"/>
    <lineage>
        <taxon>Eukaryota</taxon>
        <taxon>Viridiplantae</taxon>
        <taxon>Streptophyta</taxon>
        <taxon>Embryophyta</taxon>
        <taxon>Tracheophyta</taxon>
        <taxon>Spermatophyta</taxon>
        <taxon>Magnoliopsida</taxon>
        <taxon>eudicotyledons</taxon>
        <taxon>Gunneridae</taxon>
        <taxon>Pentapetalae</taxon>
        <taxon>asterids</taxon>
        <taxon>lamiids</taxon>
        <taxon>Lamiales</taxon>
        <taxon>Gesneriaceae</taxon>
        <taxon>Didymocarpoideae</taxon>
        <taxon>Trichosporeae</taxon>
        <taxon>Loxocarpinae</taxon>
        <taxon>Dorcoceras</taxon>
    </lineage>
</organism>
<dbReference type="EMBL" id="KV017174">
    <property type="protein sequence ID" value="KZV18948.1"/>
    <property type="molecule type" value="Genomic_DNA"/>
</dbReference>